<evidence type="ECO:0000259" key="5">
    <source>
        <dbReference type="Pfam" id="PF08170"/>
    </source>
</evidence>
<keyword evidence="2" id="KW-0819">tRNA processing</keyword>
<evidence type="ECO:0000256" key="2">
    <source>
        <dbReference type="ARBA" id="ARBA00022694"/>
    </source>
</evidence>
<evidence type="ECO:0000259" key="4">
    <source>
        <dbReference type="Pfam" id="PF06978"/>
    </source>
</evidence>
<dbReference type="Pfam" id="PF22770">
    <property type="entry name" value="POP1_C"/>
    <property type="match status" value="1"/>
</dbReference>
<dbReference type="GO" id="GO:0004526">
    <property type="term" value="F:ribonuclease P activity"/>
    <property type="evidence" value="ECO:0007669"/>
    <property type="project" value="EnsemblFungi"/>
</dbReference>
<dbReference type="Pfam" id="PF08170">
    <property type="entry name" value="POPLD"/>
    <property type="match status" value="1"/>
</dbReference>
<dbReference type="GO" id="GO:0001682">
    <property type="term" value="P:tRNA 5'-leader removal"/>
    <property type="evidence" value="ECO:0007669"/>
    <property type="project" value="EnsemblFungi"/>
</dbReference>
<dbReference type="AlphaFoldDB" id="A0A1G4JT73"/>
<evidence type="ECO:0000259" key="6">
    <source>
        <dbReference type="Pfam" id="PF22770"/>
    </source>
</evidence>
<accession>A0A1G4JT73</accession>
<evidence type="ECO:0000313" key="7">
    <source>
        <dbReference type="EMBL" id="SCU94092.1"/>
    </source>
</evidence>
<comment type="subcellular location">
    <subcellularLocation>
        <location evidence="1">Nucleus</location>
    </subcellularLocation>
</comment>
<dbReference type="InterPro" id="IPR009723">
    <property type="entry name" value="Pop1_N"/>
</dbReference>
<dbReference type="GO" id="GO:0000171">
    <property type="term" value="F:ribonuclease MRP activity"/>
    <property type="evidence" value="ECO:0007669"/>
    <property type="project" value="EnsemblFungi"/>
</dbReference>
<dbReference type="PANTHER" id="PTHR22731:SF3">
    <property type="entry name" value="RIBONUCLEASES P_MRP PROTEIN SUBUNIT POP1"/>
    <property type="match status" value="1"/>
</dbReference>
<dbReference type="GO" id="GO:0034965">
    <property type="term" value="P:intronic box C/D snoRNA processing"/>
    <property type="evidence" value="ECO:0007669"/>
    <property type="project" value="EnsemblFungi"/>
</dbReference>
<feature type="domain" description="POPLD" evidence="5">
    <location>
        <begin position="527"/>
        <end position="633"/>
    </location>
</feature>
<dbReference type="InterPro" id="IPR055079">
    <property type="entry name" value="POP1_C"/>
</dbReference>
<dbReference type="SUPFAM" id="SSF103025">
    <property type="entry name" value="Folate-binding domain"/>
    <property type="match status" value="1"/>
</dbReference>
<dbReference type="GO" id="GO:0000294">
    <property type="term" value="P:nuclear-transcribed mRNA catabolic process, RNase MRP-dependent"/>
    <property type="evidence" value="ECO:0007669"/>
    <property type="project" value="EnsemblFungi"/>
</dbReference>
<protein>
    <submittedName>
        <fullName evidence="7">LADA_0G06480g1_1</fullName>
    </submittedName>
</protein>
<dbReference type="GO" id="GO:0000172">
    <property type="term" value="C:ribonuclease MRP complex"/>
    <property type="evidence" value="ECO:0007669"/>
    <property type="project" value="EnsemblFungi"/>
</dbReference>
<dbReference type="STRING" id="1266660.A0A1G4JT73"/>
<keyword evidence="3" id="KW-0539">Nucleus</keyword>
<name>A0A1G4JT73_9SACH</name>
<dbReference type="OrthoDB" id="442863at2759"/>
<dbReference type="GO" id="GO:0005697">
    <property type="term" value="C:telomerase holoenzyme complex"/>
    <property type="evidence" value="ECO:0007669"/>
    <property type="project" value="EnsemblFungi"/>
</dbReference>
<evidence type="ECO:0000256" key="3">
    <source>
        <dbReference type="ARBA" id="ARBA00023242"/>
    </source>
</evidence>
<feature type="domain" description="POP1 C-terminal" evidence="6">
    <location>
        <begin position="788"/>
        <end position="841"/>
    </location>
</feature>
<dbReference type="Pfam" id="PF06978">
    <property type="entry name" value="POP1_N"/>
    <property type="match status" value="1"/>
</dbReference>
<dbReference type="GO" id="GO:0000460">
    <property type="term" value="P:maturation of 5.8S rRNA"/>
    <property type="evidence" value="ECO:0007669"/>
    <property type="project" value="EnsemblFungi"/>
</dbReference>
<organism evidence="7 8">
    <name type="scientific">Lachancea dasiensis</name>
    <dbReference type="NCBI Taxonomy" id="1072105"/>
    <lineage>
        <taxon>Eukaryota</taxon>
        <taxon>Fungi</taxon>
        <taxon>Dikarya</taxon>
        <taxon>Ascomycota</taxon>
        <taxon>Saccharomycotina</taxon>
        <taxon>Saccharomycetes</taxon>
        <taxon>Saccharomycetales</taxon>
        <taxon>Saccharomycetaceae</taxon>
        <taxon>Lachancea</taxon>
    </lineage>
</organism>
<feature type="domain" description="Pop1 N-terminal" evidence="4">
    <location>
        <begin position="51"/>
        <end position="288"/>
    </location>
</feature>
<reference evidence="8" key="1">
    <citation type="submission" date="2016-03" db="EMBL/GenBank/DDBJ databases">
        <authorList>
            <person name="Devillers H."/>
        </authorList>
    </citation>
    <scope>NUCLEOTIDE SEQUENCE [LARGE SCALE GENOMIC DNA]</scope>
</reference>
<dbReference type="EMBL" id="LT598457">
    <property type="protein sequence ID" value="SCU94092.1"/>
    <property type="molecule type" value="Genomic_DNA"/>
</dbReference>
<keyword evidence="8" id="KW-1185">Reference proteome</keyword>
<dbReference type="PANTHER" id="PTHR22731">
    <property type="entry name" value="RIBONUCLEASES P/MRP PROTEIN SUBUNIT POP1"/>
    <property type="match status" value="1"/>
</dbReference>
<evidence type="ECO:0000256" key="1">
    <source>
        <dbReference type="ARBA" id="ARBA00004123"/>
    </source>
</evidence>
<dbReference type="InterPro" id="IPR012590">
    <property type="entry name" value="POPLD_dom"/>
</dbReference>
<dbReference type="Proteomes" id="UP000190274">
    <property type="component" value="Chromosome G"/>
</dbReference>
<evidence type="ECO:0000313" key="8">
    <source>
        <dbReference type="Proteomes" id="UP000190274"/>
    </source>
</evidence>
<dbReference type="GO" id="GO:0005655">
    <property type="term" value="C:nucleolar ribonuclease P complex"/>
    <property type="evidence" value="ECO:0007669"/>
    <property type="project" value="EnsemblFungi"/>
</dbReference>
<dbReference type="InterPro" id="IPR039182">
    <property type="entry name" value="Pop1"/>
</dbReference>
<dbReference type="GO" id="GO:0003723">
    <property type="term" value="F:RNA binding"/>
    <property type="evidence" value="ECO:0007669"/>
    <property type="project" value="EnsemblFungi"/>
</dbReference>
<sequence>MSGKKLKNKNQLFKRQKVIDARTIRTEALKAAPRDVGELSESGSMLKVNDFMASREFEVKQLQLAMHKSKAASSTRVFQALPRKLRRRTASHNVKRIPKRLRNRALREMRKSEQTITRGTPAMSKKRKYGLTAKQLYKARMAVKLLRLAARSKSMKLGLPSEATASRHKLRSRIKALQKTIRQCTSGKAGPNRNNLLGSYDSTGIGAPAMRPLGRIKYAKRQHTYTWLPTHVWHAKRSHMLKRWGYQIPWSPTQKCFKLTHKLGNSVSTSDGAMCADTSYMGTMIISSEDTVFLQGVISQLTNKRGSLAKYRNSHHWFEGMVWADNQEVLGPVELLWINANKCLLRLHPAIYLLVFDHLVQLNAEKLVVEDCRYSISSITLTGAKSLNALSQVLRTTSTSESYNQFKKVSHVTDINALPQRTIFAFDVMDPRHLSNPRQLPGSKPNATDLLTLQDNFPEAEITSALAKLADPAARNLSYSNQQTLKQLAARRRVLLNSTQHSNLIPFSADTDPSFPIVISKLPKKESWVVLIPWFWHLPLWYQLNRISRVHHMGLRQMQQLSYERRRPFFPTDFPFTKVGYVENFIYERATQEALWSRKPPAKRINFAKIPDLHLESPVFFPGEIGIPFCCDWLFLQILRNGIEYLEAHHQVAVKMFNSSRTSQFDELNRRKIEYVNDIVDLYRDTCEAKTVPTNPPVRMVNQSLSTINGAGFKSDNKVSSQEAIVTNTLPIVAVSCTLLERGHPKDLARIYSIPAKDLEYWQTVSHVASRPTGKRDHDSKWPIPEVQNLIGYVTSGTFHLGQGRGVCTGFIDAQTALSAETDLVLIRNVGTNVYRIAKWAQVII</sequence>
<proteinExistence type="predicted"/>
<gene>
    <name evidence="7" type="ORF">LADA_0G06480G</name>
</gene>